<evidence type="ECO:0000313" key="2">
    <source>
        <dbReference type="Proteomes" id="UP000236520"/>
    </source>
</evidence>
<comment type="caution">
    <text evidence="1">The sequence shown here is derived from an EMBL/GenBank/DDBJ whole genome shotgun (WGS) entry which is preliminary data.</text>
</comment>
<dbReference type="AlphaFoldDB" id="A0A2J7YWA2"/>
<name>A0A2J7YWA2_STRMQ</name>
<organism evidence="1 2">
    <name type="scientific">Streptomyces malaysiensis</name>
    <dbReference type="NCBI Taxonomy" id="92644"/>
    <lineage>
        <taxon>Bacteria</taxon>
        <taxon>Bacillati</taxon>
        <taxon>Actinomycetota</taxon>
        <taxon>Actinomycetes</taxon>
        <taxon>Kitasatosporales</taxon>
        <taxon>Streptomycetaceae</taxon>
        <taxon>Streptomyces</taxon>
        <taxon>Streptomyces violaceusniger group</taxon>
    </lineage>
</organism>
<dbReference type="Proteomes" id="UP000236520">
    <property type="component" value="Unassembled WGS sequence"/>
</dbReference>
<proteinExistence type="predicted"/>
<dbReference type="EMBL" id="LJIW01000002">
    <property type="protein sequence ID" value="PNG92300.1"/>
    <property type="molecule type" value="Genomic_DNA"/>
</dbReference>
<protein>
    <submittedName>
        <fullName evidence="1">Uncharacterized protein</fullName>
    </submittedName>
</protein>
<reference evidence="1 2" key="1">
    <citation type="submission" date="2015-09" db="EMBL/GenBank/DDBJ databases">
        <title>Genome sequence, genome mining and natural product profiling of a biocontrol bacterium Streptomyces malaysiensis F913.</title>
        <authorList>
            <person name="Xu Y."/>
            <person name="Wei J."/>
            <person name="Xie J."/>
            <person name="Li T."/>
            <person name="Zhou Z."/>
        </authorList>
    </citation>
    <scope>NUCLEOTIDE SEQUENCE [LARGE SCALE GENOMIC DNA]</scope>
    <source>
        <strain evidence="1 2">F913</strain>
    </source>
</reference>
<sequence>MHRVPPSGIKTEVLQCTYIAATSAPVIQYRHVWFQLEVANGATGRQ</sequence>
<evidence type="ECO:0000313" key="1">
    <source>
        <dbReference type="EMBL" id="PNG92300.1"/>
    </source>
</evidence>
<keyword evidence="2" id="KW-1185">Reference proteome</keyword>
<gene>
    <name evidence="1" type="ORF">SMF913_27765</name>
</gene>
<accession>A0A2J7YWA2</accession>